<dbReference type="GO" id="GO:0003677">
    <property type="term" value="F:DNA binding"/>
    <property type="evidence" value="ECO:0007669"/>
    <property type="project" value="InterPro"/>
</dbReference>
<dbReference type="KEGG" id="tlt:OCC_02917"/>
<sequence>MKGGNSMTETIEPLAKFHAKLNVEGRITIPSPTRELLGLNQNDYVEVIVRKIEVDHANQKIYVLKQAYLISRIGVNGTLFLPKDLQREMTLQPKELVEVLLVGLHRFDELLSPKGKLLLTKSQSIGKWAFIEPNQPLPREPYISYYSYVFI</sequence>
<dbReference type="NCBIfam" id="TIGR01439">
    <property type="entry name" value="lp_hng_hel_AbrB"/>
    <property type="match status" value="1"/>
</dbReference>
<keyword evidence="2" id="KW-1185">Reference proteome</keyword>
<dbReference type="InterPro" id="IPR037914">
    <property type="entry name" value="SpoVT-AbrB_sf"/>
</dbReference>
<dbReference type="EMBL" id="CP006670">
    <property type="protein sequence ID" value="EHR77968.1"/>
    <property type="molecule type" value="Genomic_DNA"/>
</dbReference>
<dbReference type="HOGENOM" id="CLU_149113_0_0_2"/>
<evidence type="ECO:0000313" key="1">
    <source>
        <dbReference type="EMBL" id="EHR77968.1"/>
    </source>
</evidence>
<dbReference type="InterPro" id="IPR007159">
    <property type="entry name" value="SpoVT-AbrB_dom"/>
</dbReference>
<dbReference type="Proteomes" id="UP000015502">
    <property type="component" value="Chromosome"/>
</dbReference>
<proteinExistence type="predicted"/>
<dbReference type="SUPFAM" id="SSF89447">
    <property type="entry name" value="AbrB/MazE/MraZ-like"/>
    <property type="match status" value="1"/>
</dbReference>
<reference evidence="1 2" key="1">
    <citation type="journal article" date="2012" name="J. Bacteriol.">
        <title>Genome sequence of the model hyperthermophilic archaeon Thermococcus litoralis NS-C.</title>
        <authorList>
            <person name="Gardner A.F."/>
            <person name="Kumar S."/>
            <person name="Perler F.B."/>
        </authorList>
    </citation>
    <scope>NUCLEOTIDE SEQUENCE [LARGE SCALE GENOMIC DNA]</scope>
    <source>
        <strain evidence="2">ATCC 51850 / DSM 5473 / JCM 8560 / NS-C</strain>
    </source>
</reference>
<organism evidence="1 2">
    <name type="scientific">Thermococcus litoralis (strain ATCC 51850 / DSM 5473 / JCM 8560 / NS-C)</name>
    <dbReference type="NCBI Taxonomy" id="523849"/>
    <lineage>
        <taxon>Archaea</taxon>
        <taxon>Methanobacteriati</taxon>
        <taxon>Methanobacteriota</taxon>
        <taxon>Thermococci</taxon>
        <taxon>Thermococcales</taxon>
        <taxon>Thermococcaceae</taxon>
        <taxon>Thermococcus</taxon>
    </lineage>
</organism>
<dbReference type="PaxDb" id="523849-OCC_02917"/>
<accession>H3ZQ05</accession>
<gene>
    <name evidence="1" type="ORF">OCC_02917</name>
</gene>
<dbReference type="Gene3D" id="2.10.260.10">
    <property type="match status" value="1"/>
</dbReference>
<name>H3ZQ05_THELN</name>
<dbReference type="STRING" id="523849.OCC_02917"/>
<protein>
    <submittedName>
        <fullName evidence="1">AbrB family transcriptional regulator</fullName>
    </submittedName>
</protein>
<dbReference type="AlphaFoldDB" id="H3ZQ05"/>
<evidence type="ECO:0000313" key="2">
    <source>
        <dbReference type="Proteomes" id="UP000015502"/>
    </source>
</evidence>